<accession>A0ABV0RIN0</accession>
<dbReference type="Proteomes" id="UP001434883">
    <property type="component" value="Unassembled WGS sequence"/>
</dbReference>
<evidence type="ECO:0000313" key="1">
    <source>
        <dbReference type="EMBL" id="MEQ2208023.1"/>
    </source>
</evidence>
<organism evidence="1 2">
    <name type="scientific">Xenoophorus captivus</name>
    <dbReference type="NCBI Taxonomy" id="1517983"/>
    <lineage>
        <taxon>Eukaryota</taxon>
        <taxon>Metazoa</taxon>
        <taxon>Chordata</taxon>
        <taxon>Craniata</taxon>
        <taxon>Vertebrata</taxon>
        <taxon>Euteleostomi</taxon>
        <taxon>Actinopterygii</taxon>
        <taxon>Neopterygii</taxon>
        <taxon>Teleostei</taxon>
        <taxon>Neoteleostei</taxon>
        <taxon>Acanthomorphata</taxon>
        <taxon>Ovalentaria</taxon>
        <taxon>Atherinomorphae</taxon>
        <taxon>Cyprinodontiformes</taxon>
        <taxon>Goodeidae</taxon>
        <taxon>Xenoophorus</taxon>
    </lineage>
</organism>
<proteinExistence type="predicted"/>
<sequence>MGPKKNPVLEDFEEIRKAMDFLSGETSAIRLQQKYILDLVEEVKALQLLNVEKNKRITVLENHMADLEQYTRMNDVIITGLRVRPRSYASAVAGPCLAGEPSPGVTESTEE</sequence>
<evidence type="ECO:0000313" key="2">
    <source>
        <dbReference type="Proteomes" id="UP001434883"/>
    </source>
</evidence>
<keyword evidence="2" id="KW-1185">Reference proteome</keyword>
<name>A0ABV0RIN0_9TELE</name>
<reference evidence="1 2" key="1">
    <citation type="submission" date="2021-06" db="EMBL/GenBank/DDBJ databases">
        <authorList>
            <person name="Palmer J.M."/>
        </authorList>
    </citation>
    <scope>NUCLEOTIDE SEQUENCE [LARGE SCALE GENOMIC DNA]</scope>
    <source>
        <strain evidence="1 2">XC_2019</strain>
        <tissue evidence="1">Muscle</tissue>
    </source>
</reference>
<gene>
    <name evidence="1" type="ORF">XENOCAPTIV_023342</name>
</gene>
<protein>
    <submittedName>
        <fullName evidence="1">Uncharacterized protein</fullName>
    </submittedName>
</protein>
<comment type="caution">
    <text evidence="1">The sequence shown here is derived from an EMBL/GenBank/DDBJ whole genome shotgun (WGS) entry which is preliminary data.</text>
</comment>
<dbReference type="EMBL" id="JAHRIN010047324">
    <property type="protein sequence ID" value="MEQ2208023.1"/>
    <property type="molecule type" value="Genomic_DNA"/>
</dbReference>